<dbReference type="RefSeq" id="XP_062642702.1">
    <property type="nucleotide sequence ID" value="XM_062790187.1"/>
</dbReference>
<dbReference type="EMBL" id="MU853256">
    <property type="protein sequence ID" value="KAK4118929.1"/>
    <property type="molecule type" value="Genomic_DNA"/>
</dbReference>
<reference evidence="1" key="2">
    <citation type="submission" date="2023-05" db="EMBL/GenBank/DDBJ databases">
        <authorList>
            <consortium name="Lawrence Berkeley National Laboratory"/>
            <person name="Steindorff A."/>
            <person name="Hensen N."/>
            <person name="Bonometti L."/>
            <person name="Westerberg I."/>
            <person name="Brannstrom I.O."/>
            <person name="Guillou S."/>
            <person name="Cros-Aarteil S."/>
            <person name="Calhoun S."/>
            <person name="Haridas S."/>
            <person name="Kuo A."/>
            <person name="Mondo S."/>
            <person name="Pangilinan J."/>
            <person name="Riley R."/>
            <person name="Labutti K."/>
            <person name="Andreopoulos B."/>
            <person name="Lipzen A."/>
            <person name="Chen C."/>
            <person name="Yanf M."/>
            <person name="Daum C."/>
            <person name="Ng V."/>
            <person name="Clum A."/>
            <person name="Ohm R."/>
            <person name="Martin F."/>
            <person name="Silar P."/>
            <person name="Natvig D."/>
            <person name="Lalanne C."/>
            <person name="Gautier V."/>
            <person name="Ament-Velasquez S.L."/>
            <person name="Kruys A."/>
            <person name="Hutchinson M.I."/>
            <person name="Powell A.J."/>
            <person name="Barry K."/>
            <person name="Miller A.N."/>
            <person name="Grigoriev I.V."/>
            <person name="Debuchy R."/>
            <person name="Gladieux P."/>
            <person name="Thoren M.H."/>
            <person name="Johannesson H."/>
        </authorList>
    </citation>
    <scope>NUCLEOTIDE SEQUENCE</scope>
    <source>
        <strain evidence="1">CBS 731.68</strain>
    </source>
</reference>
<sequence length="285" mass="32399">MSDTEDVSYSREATIAAITDYYTFLTRMYMNEHQIIYPPADGWPSIVNADPNKLQDLGKSDEVLSLLAHLPYIRCPGNWSHDADAIPGSSFADWPDLITLLVQGKITGEELRSCTEGVSFAHVSPPHVVGLVMGTHEDSPAILLDIELGIVQWENYTCPDDIGEKWSQVDWEELKKDLLDVDYLDDEVPQEEARWRYSAAAWAIPDFFEVLKDEFRSLNWIPISPHTVARSKEELHNEVGMRSMVKEIYRQHGWPDLAAYRKTECLQAVRKALAENFPDSVCTRG</sequence>
<gene>
    <name evidence="1" type="ORF">N657DRAFT_605333</name>
</gene>
<evidence type="ECO:0000313" key="1">
    <source>
        <dbReference type="EMBL" id="KAK4118929.1"/>
    </source>
</evidence>
<dbReference type="Proteomes" id="UP001302602">
    <property type="component" value="Unassembled WGS sequence"/>
</dbReference>
<comment type="caution">
    <text evidence="1">The sequence shown here is derived from an EMBL/GenBank/DDBJ whole genome shotgun (WGS) entry which is preliminary data.</text>
</comment>
<reference evidence="1" key="1">
    <citation type="journal article" date="2023" name="Mol. Phylogenet. Evol.">
        <title>Genome-scale phylogeny and comparative genomics of the fungal order Sordariales.</title>
        <authorList>
            <person name="Hensen N."/>
            <person name="Bonometti L."/>
            <person name="Westerberg I."/>
            <person name="Brannstrom I.O."/>
            <person name="Guillou S."/>
            <person name="Cros-Aarteil S."/>
            <person name="Calhoun S."/>
            <person name="Haridas S."/>
            <person name="Kuo A."/>
            <person name="Mondo S."/>
            <person name="Pangilinan J."/>
            <person name="Riley R."/>
            <person name="LaButti K."/>
            <person name="Andreopoulos B."/>
            <person name="Lipzen A."/>
            <person name="Chen C."/>
            <person name="Yan M."/>
            <person name="Daum C."/>
            <person name="Ng V."/>
            <person name="Clum A."/>
            <person name="Steindorff A."/>
            <person name="Ohm R.A."/>
            <person name="Martin F."/>
            <person name="Silar P."/>
            <person name="Natvig D.O."/>
            <person name="Lalanne C."/>
            <person name="Gautier V."/>
            <person name="Ament-Velasquez S.L."/>
            <person name="Kruys A."/>
            <person name="Hutchinson M.I."/>
            <person name="Powell A.J."/>
            <person name="Barry K."/>
            <person name="Miller A.N."/>
            <person name="Grigoriev I.V."/>
            <person name="Debuchy R."/>
            <person name="Gladieux P."/>
            <person name="Hiltunen Thoren M."/>
            <person name="Johannesson H."/>
        </authorList>
    </citation>
    <scope>NUCLEOTIDE SEQUENCE</scope>
    <source>
        <strain evidence="1">CBS 731.68</strain>
    </source>
</reference>
<keyword evidence="2" id="KW-1185">Reference proteome</keyword>
<organism evidence="1 2">
    <name type="scientific">Parathielavia appendiculata</name>
    <dbReference type="NCBI Taxonomy" id="2587402"/>
    <lineage>
        <taxon>Eukaryota</taxon>
        <taxon>Fungi</taxon>
        <taxon>Dikarya</taxon>
        <taxon>Ascomycota</taxon>
        <taxon>Pezizomycotina</taxon>
        <taxon>Sordariomycetes</taxon>
        <taxon>Sordariomycetidae</taxon>
        <taxon>Sordariales</taxon>
        <taxon>Chaetomiaceae</taxon>
        <taxon>Parathielavia</taxon>
    </lineage>
</organism>
<accession>A0AAN6YZZ4</accession>
<proteinExistence type="predicted"/>
<dbReference type="GeneID" id="87826957"/>
<evidence type="ECO:0000313" key="2">
    <source>
        <dbReference type="Proteomes" id="UP001302602"/>
    </source>
</evidence>
<name>A0AAN6YZZ4_9PEZI</name>
<protein>
    <submittedName>
        <fullName evidence="1">Uncharacterized protein</fullName>
    </submittedName>
</protein>
<dbReference type="AlphaFoldDB" id="A0AAN6YZZ4"/>